<keyword evidence="3" id="KW-1185">Reference proteome</keyword>
<gene>
    <name evidence="2" type="ORF">Plo01_48330</name>
</gene>
<protein>
    <submittedName>
        <fullName evidence="2">Uncharacterized protein</fullName>
    </submittedName>
</protein>
<evidence type="ECO:0000313" key="3">
    <source>
        <dbReference type="Proteomes" id="UP000616724"/>
    </source>
</evidence>
<dbReference type="AlphaFoldDB" id="A0A8J3RNW8"/>
<feature type="transmembrane region" description="Helical" evidence="1">
    <location>
        <begin position="22"/>
        <end position="44"/>
    </location>
</feature>
<dbReference type="EMBL" id="BOOH01000039">
    <property type="protein sequence ID" value="GIH78404.1"/>
    <property type="molecule type" value="Genomic_DNA"/>
</dbReference>
<evidence type="ECO:0000313" key="2">
    <source>
        <dbReference type="EMBL" id="GIH78404.1"/>
    </source>
</evidence>
<feature type="transmembrane region" description="Helical" evidence="1">
    <location>
        <begin position="194"/>
        <end position="215"/>
    </location>
</feature>
<comment type="caution">
    <text evidence="2">The sequence shown here is derived from an EMBL/GenBank/DDBJ whole genome shotgun (WGS) entry which is preliminary data.</text>
</comment>
<reference evidence="2 3" key="1">
    <citation type="submission" date="2021-01" db="EMBL/GenBank/DDBJ databases">
        <title>Whole genome shotgun sequence of Planobispora longispora NBRC 13918.</title>
        <authorList>
            <person name="Komaki H."/>
            <person name="Tamura T."/>
        </authorList>
    </citation>
    <scope>NUCLEOTIDE SEQUENCE [LARGE SCALE GENOMIC DNA]</scope>
    <source>
        <strain evidence="2 3">NBRC 13918</strain>
    </source>
</reference>
<keyword evidence="1" id="KW-1133">Transmembrane helix</keyword>
<keyword evidence="1" id="KW-0812">Transmembrane</keyword>
<sequence>MPQAGQSQDPPVRREPSLRARLIALAVGLALAVPLGTMFGTWTYRSFETHYALEIDPGGLIAAHAVVEDAWSAFATSTGDTERFDGNGSHGARLRVEGRSEPETFDPLPEEMRQLREGETVDVVVWDGRILRVESLLVATGWADGSRMFATLFLYPFLLAGSLAVLCQIVMLSLRCVRSGRSLPRYERGTTFSAVAWAVTVGHVLAFAFCGAVALREEELFWWPPVSSGAALCAGTIVLVRRVRRFRRPVELPVGA</sequence>
<organism evidence="2 3">
    <name type="scientific">Planobispora longispora</name>
    <dbReference type="NCBI Taxonomy" id="28887"/>
    <lineage>
        <taxon>Bacteria</taxon>
        <taxon>Bacillati</taxon>
        <taxon>Actinomycetota</taxon>
        <taxon>Actinomycetes</taxon>
        <taxon>Streptosporangiales</taxon>
        <taxon>Streptosporangiaceae</taxon>
        <taxon>Planobispora</taxon>
    </lineage>
</organism>
<dbReference type="RefSeq" id="WP_203892908.1">
    <property type="nucleotide sequence ID" value="NZ_BOOH01000039.1"/>
</dbReference>
<accession>A0A8J3RNW8</accession>
<feature type="transmembrane region" description="Helical" evidence="1">
    <location>
        <begin position="221"/>
        <end position="240"/>
    </location>
</feature>
<proteinExistence type="predicted"/>
<dbReference type="Proteomes" id="UP000616724">
    <property type="component" value="Unassembled WGS sequence"/>
</dbReference>
<feature type="transmembrane region" description="Helical" evidence="1">
    <location>
        <begin position="152"/>
        <end position="174"/>
    </location>
</feature>
<keyword evidence="1" id="KW-0472">Membrane</keyword>
<evidence type="ECO:0000256" key="1">
    <source>
        <dbReference type="SAM" id="Phobius"/>
    </source>
</evidence>
<name>A0A8J3RNW8_9ACTN</name>